<proteinExistence type="predicted"/>
<dbReference type="Proteomes" id="UP000076761">
    <property type="component" value="Unassembled WGS sequence"/>
</dbReference>
<accession>A0A165U0P5</accession>
<dbReference type="InParanoid" id="A0A165U0P5"/>
<evidence type="ECO:0000313" key="1">
    <source>
        <dbReference type="EMBL" id="KZT27467.1"/>
    </source>
</evidence>
<protein>
    <submittedName>
        <fullName evidence="1">Uncharacterized protein</fullName>
    </submittedName>
</protein>
<keyword evidence="2" id="KW-1185">Reference proteome</keyword>
<name>A0A165U0P5_9AGAM</name>
<dbReference type="AlphaFoldDB" id="A0A165U0P5"/>
<dbReference type="OrthoDB" id="2629314at2759"/>
<gene>
    <name evidence="1" type="ORF">NEOLEDRAFT_1131033</name>
</gene>
<evidence type="ECO:0000313" key="2">
    <source>
        <dbReference type="Proteomes" id="UP000076761"/>
    </source>
</evidence>
<organism evidence="1 2">
    <name type="scientific">Neolentinus lepideus HHB14362 ss-1</name>
    <dbReference type="NCBI Taxonomy" id="1314782"/>
    <lineage>
        <taxon>Eukaryota</taxon>
        <taxon>Fungi</taxon>
        <taxon>Dikarya</taxon>
        <taxon>Basidiomycota</taxon>
        <taxon>Agaricomycotina</taxon>
        <taxon>Agaricomycetes</taxon>
        <taxon>Gloeophyllales</taxon>
        <taxon>Gloeophyllaceae</taxon>
        <taxon>Neolentinus</taxon>
    </lineage>
</organism>
<reference evidence="1 2" key="1">
    <citation type="journal article" date="2016" name="Mol. Biol. Evol.">
        <title>Comparative Genomics of Early-Diverging Mushroom-Forming Fungi Provides Insights into the Origins of Lignocellulose Decay Capabilities.</title>
        <authorList>
            <person name="Nagy L.G."/>
            <person name="Riley R."/>
            <person name="Tritt A."/>
            <person name="Adam C."/>
            <person name="Daum C."/>
            <person name="Floudas D."/>
            <person name="Sun H."/>
            <person name="Yadav J.S."/>
            <person name="Pangilinan J."/>
            <person name="Larsson K.H."/>
            <person name="Matsuura K."/>
            <person name="Barry K."/>
            <person name="Labutti K."/>
            <person name="Kuo R."/>
            <person name="Ohm R.A."/>
            <person name="Bhattacharya S.S."/>
            <person name="Shirouzu T."/>
            <person name="Yoshinaga Y."/>
            <person name="Martin F.M."/>
            <person name="Grigoriev I.V."/>
            <person name="Hibbett D.S."/>
        </authorList>
    </citation>
    <scope>NUCLEOTIDE SEQUENCE [LARGE SCALE GENOMIC DNA]</scope>
    <source>
        <strain evidence="1 2">HHB14362 ss-1</strain>
    </source>
</reference>
<sequence length="118" mass="13436">MLSLCLERAYDKSESGDLGLLERVLNLQRESISLCEQPPKQIMDPVVLQSNHGVSLWRRYDRLGQREDLDEAIKLFEGVLNSPPPLWVTRSRDPAALERLKDVKQEIASLKAAEARKP</sequence>
<dbReference type="EMBL" id="KV425562">
    <property type="protein sequence ID" value="KZT27467.1"/>
    <property type="molecule type" value="Genomic_DNA"/>
</dbReference>